<dbReference type="AlphaFoldDB" id="A0A379ATU8"/>
<keyword evidence="3" id="KW-1185">Reference proteome</keyword>
<proteinExistence type="predicted"/>
<evidence type="ECO:0000256" key="1">
    <source>
        <dbReference type="SAM" id="SignalP"/>
    </source>
</evidence>
<feature type="signal peptide" evidence="1">
    <location>
        <begin position="1"/>
        <end position="19"/>
    </location>
</feature>
<dbReference type="GeneID" id="300134244"/>
<keyword evidence="1" id="KW-0732">Signal</keyword>
<dbReference type="EMBL" id="UGSP01000001">
    <property type="protein sequence ID" value="SUB24984.1"/>
    <property type="molecule type" value="Genomic_DNA"/>
</dbReference>
<gene>
    <name evidence="2" type="primary">comD</name>
    <name evidence="2" type="ORF">NCTC11297_02060</name>
</gene>
<name>A0A379ATU8_AVIAV</name>
<protein>
    <submittedName>
        <fullName evidence="2">Protein ComD</fullName>
    </submittedName>
</protein>
<dbReference type="Proteomes" id="UP000255098">
    <property type="component" value="Unassembled WGS sequence"/>
</dbReference>
<dbReference type="RefSeq" id="WP_147284858.1">
    <property type="nucleotide sequence ID" value="NZ_JBMMFN010000006.1"/>
</dbReference>
<reference evidence="2 3" key="1">
    <citation type="submission" date="2018-06" db="EMBL/GenBank/DDBJ databases">
        <authorList>
            <consortium name="Pathogen Informatics"/>
            <person name="Doyle S."/>
        </authorList>
    </citation>
    <scope>NUCLEOTIDE SEQUENCE [LARGE SCALE GENOMIC DNA]</scope>
    <source>
        <strain evidence="3">NCTC 11297</strain>
    </source>
</reference>
<accession>A0A379ATU8</accession>
<feature type="chain" id="PRO_5016647960" evidence="1">
    <location>
        <begin position="20"/>
        <end position="132"/>
    </location>
</feature>
<sequence length="132" mass="15493">MLKRIIFFFYCSMALVGYANDPFDHKQRKLKNTEQMPTVQKTKNNCYKTETILASHIDFEQLTLIGVIENPQYKQAFFLDSTQKIWLFSERDVFTKEALKFEMISLNKVKIIDGKHNDSGDCRNAKMIELTL</sequence>
<evidence type="ECO:0000313" key="3">
    <source>
        <dbReference type="Proteomes" id="UP000255098"/>
    </source>
</evidence>
<evidence type="ECO:0000313" key="2">
    <source>
        <dbReference type="EMBL" id="SUB24984.1"/>
    </source>
</evidence>
<organism evidence="2 3">
    <name type="scientific">Avibacterium avium</name>
    <name type="common">Pasteurella avium</name>
    <dbReference type="NCBI Taxonomy" id="751"/>
    <lineage>
        <taxon>Bacteria</taxon>
        <taxon>Pseudomonadati</taxon>
        <taxon>Pseudomonadota</taxon>
        <taxon>Gammaproteobacteria</taxon>
        <taxon>Pasteurellales</taxon>
        <taxon>Pasteurellaceae</taxon>
        <taxon>Avibacterium</taxon>
    </lineage>
</organism>